<proteinExistence type="predicted"/>
<evidence type="ECO:0000313" key="1">
    <source>
        <dbReference type="EMBL" id="MBB5716043.1"/>
    </source>
</evidence>
<evidence type="ECO:0000313" key="2">
    <source>
        <dbReference type="Proteomes" id="UP000546200"/>
    </source>
</evidence>
<dbReference type="EMBL" id="JACIJK010000008">
    <property type="protein sequence ID" value="MBB5716043.1"/>
    <property type="molecule type" value="Genomic_DNA"/>
</dbReference>
<dbReference type="AlphaFoldDB" id="A0A7W9BF55"/>
<keyword evidence="2" id="KW-1185">Reference proteome</keyword>
<comment type="caution">
    <text evidence="1">The sequence shown here is derived from an EMBL/GenBank/DDBJ whole genome shotgun (WGS) entry which is preliminary data.</text>
</comment>
<organism evidence="1 2">
    <name type="scientific">Sphingomonas aerophila</name>
    <dbReference type="NCBI Taxonomy" id="1344948"/>
    <lineage>
        <taxon>Bacteria</taxon>
        <taxon>Pseudomonadati</taxon>
        <taxon>Pseudomonadota</taxon>
        <taxon>Alphaproteobacteria</taxon>
        <taxon>Sphingomonadales</taxon>
        <taxon>Sphingomonadaceae</taxon>
        <taxon>Sphingomonas</taxon>
    </lineage>
</organism>
<reference evidence="1 2" key="1">
    <citation type="submission" date="2020-08" db="EMBL/GenBank/DDBJ databases">
        <title>Genomic Encyclopedia of Type Strains, Phase IV (KMG-IV): sequencing the most valuable type-strain genomes for metagenomic binning, comparative biology and taxonomic classification.</title>
        <authorList>
            <person name="Goeker M."/>
        </authorList>
    </citation>
    <scope>NUCLEOTIDE SEQUENCE [LARGE SCALE GENOMIC DNA]</scope>
    <source>
        <strain evidence="1 2">DSM 100044</strain>
    </source>
</reference>
<name>A0A7W9BF55_9SPHN</name>
<dbReference type="Proteomes" id="UP000546200">
    <property type="component" value="Unassembled WGS sequence"/>
</dbReference>
<sequence>MLLFEIGTKLVADAQSAALFAQVGSVIRA</sequence>
<accession>A0A7W9BF55</accession>
<protein>
    <submittedName>
        <fullName evidence="1">Uncharacterized protein</fullName>
    </submittedName>
</protein>
<gene>
    <name evidence="1" type="ORF">FHS94_002900</name>
</gene>